<evidence type="ECO:0000313" key="2">
    <source>
        <dbReference type="Proteomes" id="UP000242254"/>
    </source>
</evidence>
<dbReference type="Proteomes" id="UP000242254">
    <property type="component" value="Unassembled WGS sequence"/>
</dbReference>
<protein>
    <submittedName>
        <fullName evidence="1">Uncharacterized protein</fullName>
    </submittedName>
</protein>
<organism evidence="1 2">
    <name type="scientific">Rhizopus microsporus ATCC 52813</name>
    <dbReference type="NCBI Taxonomy" id="1340429"/>
    <lineage>
        <taxon>Eukaryota</taxon>
        <taxon>Fungi</taxon>
        <taxon>Fungi incertae sedis</taxon>
        <taxon>Mucoromycota</taxon>
        <taxon>Mucoromycotina</taxon>
        <taxon>Mucoromycetes</taxon>
        <taxon>Mucorales</taxon>
        <taxon>Mucorineae</taxon>
        <taxon>Rhizopodaceae</taxon>
        <taxon>Rhizopus</taxon>
    </lineage>
</organism>
<accession>A0A2G4T2Y6</accession>
<proteinExistence type="predicted"/>
<dbReference type="EMBL" id="KZ303845">
    <property type="protein sequence ID" value="PHZ15036.1"/>
    <property type="molecule type" value="Genomic_DNA"/>
</dbReference>
<sequence length="88" mass="10475">MFQALGDHSQLLGFRWYEILTEEHMEFTLDPCMWKHNAANKYHDGMDYDDNNRNRLVMEGPSRYNDKETIEHSKDDTIKITHTSIEPT</sequence>
<dbReference type="RefSeq" id="XP_023468744.1">
    <property type="nucleotide sequence ID" value="XM_023612665.1"/>
</dbReference>
<dbReference type="GeneID" id="35443654"/>
<reference evidence="1 2" key="1">
    <citation type="journal article" date="2016" name="Proc. Natl. Acad. Sci. U.S.A.">
        <title>Lipid metabolic changes in an early divergent fungus govern the establishment of a mutualistic symbiosis with endobacteria.</title>
        <authorList>
            <person name="Lastovetsky O.A."/>
            <person name="Gaspar M.L."/>
            <person name="Mondo S.J."/>
            <person name="LaButti K.M."/>
            <person name="Sandor L."/>
            <person name="Grigoriev I.V."/>
            <person name="Henry S.A."/>
            <person name="Pawlowska T.E."/>
        </authorList>
    </citation>
    <scope>NUCLEOTIDE SEQUENCE [LARGE SCALE GENOMIC DNA]</scope>
    <source>
        <strain evidence="1 2">ATCC 52813</strain>
    </source>
</reference>
<dbReference type="AlphaFoldDB" id="A0A2G4T2Y6"/>
<keyword evidence="2" id="KW-1185">Reference proteome</keyword>
<name>A0A2G4T2Y6_RHIZD</name>
<gene>
    <name evidence="1" type="ORF">RHIMIDRAFT_276993</name>
</gene>
<evidence type="ECO:0000313" key="1">
    <source>
        <dbReference type="EMBL" id="PHZ15036.1"/>
    </source>
</evidence>